<dbReference type="InterPro" id="IPR032098">
    <property type="entry name" value="Acyltransf_C"/>
</dbReference>
<keyword evidence="4" id="KW-0472">Membrane</keyword>
<evidence type="ECO:0000256" key="4">
    <source>
        <dbReference type="SAM" id="Phobius"/>
    </source>
</evidence>
<dbReference type="GO" id="GO:0012505">
    <property type="term" value="C:endomembrane system"/>
    <property type="evidence" value="ECO:0007669"/>
    <property type="project" value="TreeGrafter"/>
</dbReference>
<organism evidence="6 7">
    <name type="scientific">Elysia chlorotica</name>
    <name type="common">Eastern emerald elysia</name>
    <name type="synonym">Sea slug</name>
    <dbReference type="NCBI Taxonomy" id="188477"/>
    <lineage>
        <taxon>Eukaryota</taxon>
        <taxon>Metazoa</taxon>
        <taxon>Spiralia</taxon>
        <taxon>Lophotrochozoa</taxon>
        <taxon>Mollusca</taxon>
        <taxon>Gastropoda</taxon>
        <taxon>Heterobranchia</taxon>
        <taxon>Euthyneura</taxon>
        <taxon>Panpulmonata</taxon>
        <taxon>Sacoglossa</taxon>
        <taxon>Placobranchoidea</taxon>
        <taxon>Plakobranchidae</taxon>
        <taxon>Elysia</taxon>
    </lineage>
</organism>
<keyword evidence="2" id="KW-0808">Transferase</keyword>
<keyword evidence="7" id="KW-1185">Reference proteome</keyword>
<dbReference type="EMBL" id="RQTK01000076">
    <property type="protein sequence ID" value="RUS88674.1"/>
    <property type="molecule type" value="Genomic_DNA"/>
</dbReference>
<dbReference type="InterPro" id="IPR002123">
    <property type="entry name" value="Plipid/glycerol_acylTrfase"/>
</dbReference>
<evidence type="ECO:0000259" key="5">
    <source>
        <dbReference type="SMART" id="SM00563"/>
    </source>
</evidence>
<protein>
    <recommendedName>
        <fullName evidence="5">Phospholipid/glycerol acyltransferase domain-containing protein</fullName>
    </recommendedName>
</protein>
<reference evidence="6 7" key="1">
    <citation type="submission" date="2019-01" db="EMBL/GenBank/DDBJ databases">
        <title>A draft genome assembly of the solar-powered sea slug Elysia chlorotica.</title>
        <authorList>
            <person name="Cai H."/>
            <person name="Li Q."/>
            <person name="Fang X."/>
            <person name="Li J."/>
            <person name="Curtis N.E."/>
            <person name="Altenburger A."/>
            <person name="Shibata T."/>
            <person name="Feng M."/>
            <person name="Maeda T."/>
            <person name="Schwartz J.A."/>
            <person name="Shigenobu S."/>
            <person name="Lundholm N."/>
            <person name="Nishiyama T."/>
            <person name="Yang H."/>
            <person name="Hasebe M."/>
            <person name="Li S."/>
            <person name="Pierce S.K."/>
            <person name="Wang J."/>
        </authorList>
    </citation>
    <scope>NUCLEOTIDE SEQUENCE [LARGE SCALE GENOMIC DNA]</scope>
    <source>
        <strain evidence="6">EC2010</strain>
        <tissue evidence="6">Whole organism of an adult</tissue>
    </source>
</reference>
<dbReference type="Pfam" id="PF01553">
    <property type="entry name" value="Acyltransferase"/>
    <property type="match status" value="1"/>
</dbReference>
<evidence type="ECO:0000313" key="6">
    <source>
        <dbReference type="EMBL" id="RUS88674.1"/>
    </source>
</evidence>
<dbReference type="SUPFAM" id="SSF69593">
    <property type="entry name" value="Glycerol-3-phosphate (1)-acyltransferase"/>
    <property type="match status" value="1"/>
</dbReference>
<keyword evidence="3" id="KW-0012">Acyltransferase</keyword>
<evidence type="ECO:0000256" key="2">
    <source>
        <dbReference type="ARBA" id="ARBA00022679"/>
    </source>
</evidence>
<keyword evidence="4" id="KW-1133">Transmembrane helix</keyword>
<gene>
    <name evidence="6" type="ORF">EGW08_003569</name>
</gene>
<feature type="transmembrane region" description="Helical" evidence="4">
    <location>
        <begin position="316"/>
        <end position="338"/>
    </location>
</feature>
<dbReference type="Pfam" id="PF16076">
    <property type="entry name" value="Acyltransf_C"/>
    <property type="match status" value="1"/>
</dbReference>
<accession>A0A3S0ZWV8</accession>
<dbReference type="CDD" id="cd07990">
    <property type="entry name" value="LPLAT_LCLAT1-like"/>
    <property type="match status" value="1"/>
</dbReference>
<name>A0A3S0ZWV8_ELYCH</name>
<sequence length="390" mass="44978">MAMMRYVISYLKSNLLVQLALGYVFVASGLIVNFLMLCSCVIWPFNRHLYRKINTYLAYSHWSQVTFLAQWWSGTELVLYIKPEDLKYLGKEHALALLNHTYDIDWVMTWIMSERFACLGNTKVFSKKSLLYVPLIGWAWYFTETIFLKRQWDHDKNSIRRDLQRTLDFPKGYYVTLLLYPEGTRFTEKKHQASLEVCRAKGYPELKHMLLPRPKGFAVTVHGLKGHFQSIFNCTVGFENDGLAPTLKNILNGKPLVGHFHIERIPLEEVPSETEEESAVYLRELFKRKDDLFETFLQTGRFTGPSHHIPRRVNDLLMFLFWAVLLCIPLFYYIVGLFAAGSLIQQLIVVAVVAVASYIVKLMIGVTEIDKNSEYGTGASTSTNGVKKSQ</sequence>
<comment type="similarity">
    <text evidence="1">Belongs to the 1-acyl-sn-glycerol-3-phosphate acyltransferase family.</text>
</comment>
<evidence type="ECO:0000313" key="7">
    <source>
        <dbReference type="Proteomes" id="UP000271974"/>
    </source>
</evidence>
<evidence type="ECO:0000256" key="1">
    <source>
        <dbReference type="ARBA" id="ARBA00008655"/>
    </source>
</evidence>
<evidence type="ECO:0000256" key="3">
    <source>
        <dbReference type="ARBA" id="ARBA00023315"/>
    </source>
</evidence>
<dbReference type="AlphaFoldDB" id="A0A3S0ZWV8"/>
<dbReference type="PANTHER" id="PTHR10983">
    <property type="entry name" value="1-ACYLGLYCEROL-3-PHOSPHATE ACYLTRANSFERASE-RELATED"/>
    <property type="match status" value="1"/>
</dbReference>
<dbReference type="OrthoDB" id="189226at2759"/>
<feature type="transmembrane region" description="Helical" evidence="4">
    <location>
        <begin position="20"/>
        <end position="45"/>
    </location>
</feature>
<feature type="domain" description="Phospholipid/glycerol acyltransferase" evidence="5">
    <location>
        <begin position="94"/>
        <end position="218"/>
    </location>
</feature>
<keyword evidence="4" id="KW-0812">Transmembrane</keyword>
<dbReference type="GO" id="GO:0003841">
    <property type="term" value="F:1-acylglycerol-3-phosphate O-acyltransferase activity"/>
    <property type="evidence" value="ECO:0007669"/>
    <property type="project" value="TreeGrafter"/>
</dbReference>
<comment type="caution">
    <text evidence="6">The sequence shown here is derived from an EMBL/GenBank/DDBJ whole genome shotgun (WGS) entry which is preliminary data.</text>
</comment>
<dbReference type="STRING" id="188477.A0A3S0ZWV8"/>
<dbReference type="Proteomes" id="UP000271974">
    <property type="component" value="Unassembled WGS sequence"/>
</dbReference>
<dbReference type="SMART" id="SM00563">
    <property type="entry name" value="PlsC"/>
    <property type="match status" value="1"/>
</dbReference>
<proteinExistence type="inferred from homology"/>
<dbReference type="PANTHER" id="PTHR10983:SF24">
    <property type="entry name" value="1-ACYLGLYCEROL-3-PHOSPHATE O-ACYLTRANSFERASE 3, ISOFORM E-RELATED"/>
    <property type="match status" value="1"/>
</dbReference>
<feature type="transmembrane region" description="Helical" evidence="4">
    <location>
        <begin position="344"/>
        <end position="364"/>
    </location>
</feature>